<name>A0A8H5ZM67_COCSA</name>
<evidence type="ECO:0000313" key="2">
    <source>
        <dbReference type="Proteomes" id="UP000624244"/>
    </source>
</evidence>
<accession>A0A8H5ZM67</accession>
<comment type="caution">
    <text evidence="1">The sequence shown here is derived from an EMBL/GenBank/DDBJ whole genome shotgun (WGS) entry which is preliminary data.</text>
</comment>
<dbReference type="EMBL" id="WNKQ01000004">
    <property type="protein sequence ID" value="KAF5851947.1"/>
    <property type="molecule type" value="Genomic_DNA"/>
</dbReference>
<proteinExistence type="predicted"/>
<dbReference type="Proteomes" id="UP000624244">
    <property type="component" value="Unassembled WGS sequence"/>
</dbReference>
<reference evidence="1" key="1">
    <citation type="submission" date="2019-11" db="EMBL/GenBank/DDBJ databases">
        <title>Bipolaris sorokiniana Genome sequencing.</title>
        <authorList>
            <person name="Wang H."/>
        </authorList>
    </citation>
    <scope>NUCLEOTIDE SEQUENCE</scope>
</reference>
<evidence type="ECO:0000313" key="1">
    <source>
        <dbReference type="EMBL" id="KAF5851947.1"/>
    </source>
</evidence>
<dbReference type="AlphaFoldDB" id="A0A8H5ZM67"/>
<sequence length="257" mass="29239">MDPTTNNTNNLEYLVCGKDAPIVTPSTPAQPTLIQPITTIVSILDNTVYDEAEETEDSERTLDYVRVQLKALRYLASYPSDMLSGRQACKWTQMISPSDFKPTAREALHLCYYLRSQGFDTFAKFKRGYMKLYVADQESNKRSPHTDVLYWKQDVKTNDIRYACSPGIPEPVVGGRRNAVATLSLHTTEGRSLYDHYYGYYAEQRRQDQRTLDSLATLMSAAEIRLQNLVAGENPDPGEIEVTLMQLEEYRALLRGD</sequence>
<gene>
    <name evidence="1" type="ORF">GGP41_000674</name>
</gene>
<organism evidence="1 2">
    <name type="scientific">Cochliobolus sativus</name>
    <name type="common">Common root rot and spot blotch fungus</name>
    <name type="synonym">Bipolaris sorokiniana</name>
    <dbReference type="NCBI Taxonomy" id="45130"/>
    <lineage>
        <taxon>Eukaryota</taxon>
        <taxon>Fungi</taxon>
        <taxon>Dikarya</taxon>
        <taxon>Ascomycota</taxon>
        <taxon>Pezizomycotina</taxon>
        <taxon>Dothideomycetes</taxon>
        <taxon>Pleosporomycetidae</taxon>
        <taxon>Pleosporales</taxon>
        <taxon>Pleosporineae</taxon>
        <taxon>Pleosporaceae</taxon>
        <taxon>Bipolaris</taxon>
    </lineage>
</organism>
<dbReference type="OMA" id="TQMISPS"/>
<protein>
    <submittedName>
        <fullName evidence="1">Uncharacterized protein</fullName>
    </submittedName>
</protein>